<protein>
    <submittedName>
        <fullName evidence="2">FAD-dependent oxidoreductase</fullName>
    </submittedName>
</protein>
<dbReference type="Pfam" id="PF01593">
    <property type="entry name" value="Amino_oxidase"/>
    <property type="match status" value="1"/>
</dbReference>
<sequence>MSTRPTAAVIGAGVSGLTAAYLLRKTHDVTLFEVESRLGGHAHTHQVDDGRGRMIGVDSGFIVHNDRTYPLLRKLFGELGIQAREAEMSMSIRHEISGLEYAGGRGLAGVLAQPRQLLSPKFLGLIAQVRRFHRTASAFLRSSTDDDETTYGDFLRSNKFSAGFIELYAVPVVACVWSCGSGLALEYPARFLFRFLEHHGLLSVTGSPRWLTIPGGSGTYVEAIHQVLTKDGHTVRAGRKVTQVMRTPGGVDITDDSGVAAPFDKVVIATHADQALSLLGDPSADEQRILAAFQYTPNHTVLHSDTSLLPRARGAQASWNYLVPESPSADDGPIVTYWMNKLQSLDAPRPFLVTLNASDRIDPQTIIAEMEYQHPVYDLASGRARVQLPQLNTAVTAFAGAYHGWGFHEDGCRSGVEAAAALGAGW</sequence>
<dbReference type="InterPro" id="IPR002937">
    <property type="entry name" value="Amino_oxidase"/>
</dbReference>
<accession>A0AAU8DSN4</accession>
<evidence type="ECO:0000313" key="2">
    <source>
        <dbReference type="EMBL" id="XCG64310.1"/>
    </source>
</evidence>
<name>A0AAU8DSN4_9ACTN</name>
<dbReference type="PANTHER" id="PTHR42923:SF17">
    <property type="entry name" value="AMINE OXIDASE DOMAIN-CONTAINING PROTEIN"/>
    <property type="match status" value="1"/>
</dbReference>
<dbReference type="Gene3D" id="3.90.660.20">
    <property type="entry name" value="Protoporphyrinogen oxidase, mitochondrial, domain 2"/>
    <property type="match status" value="1"/>
</dbReference>
<feature type="domain" description="Amine oxidase" evidence="1">
    <location>
        <begin position="14"/>
        <end position="298"/>
    </location>
</feature>
<dbReference type="Gene3D" id="3.50.50.60">
    <property type="entry name" value="FAD/NAD(P)-binding domain"/>
    <property type="match status" value="1"/>
</dbReference>
<dbReference type="InterPro" id="IPR036188">
    <property type="entry name" value="FAD/NAD-bd_sf"/>
</dbReference>
<dbReference type="RefSeq" id="WP_353649923.1">
    <property type="nucleotide sequence ID" value="NZ_CP159218.1"/>
</dbReference>
<gene>
    <name evidence="2" type="ORF">ABLG96_02870</name>
</gene>
<evidence type="ECO:0000259" key="1">
    <source>
        <dbReference type="Pfam" id="PF01593"/>
    </source>
</evidence>
<dbReference type="SUPFAM" id="SSF51905">
    <property type="entry name" value="FAD/NAD(P)-binding domain"/>
    <property type="match status" value="1"/>
</dbReference>
<dbReference type="AlphaFoldDB" id="A0AAU8DSN4"/>
<dbReference type="Gene3D" id="1.10.3110.10">
    <property type="entry name" value="protoporphyrinogen ix oxidase, domain 3"/>
    <property type="match status" value="1"/>
</dbReference>
<dbReference type="GO" id="GO:0016491">
    <property type="term" value="F:oxidoreductase activity"/>
    <property type="evidence" value="ECO:0007669"/>
    <property type="project" value="InterPro"/>
</dbReference>
<organism evidence="2">
    <name type="scientific">Nakamurella sp. A5-74</name>
    <dbReference type="NCBI Taxonomy" id="3158264"/>
    <lineage>
        <taxon>Bacteria</taxon>
        <taxon>Bacillati</taxon>
        <taxon>Actinomycetota</taxon>
        <taxon>Actinomycetes</taxon>
        <taxon>Nakamurellales</taxon>
        <taxon>Nakamurellaceae</taxon>
        <taxon>Nakamurella</taxon>
    </lineage>
</organism>
<dbReference type="PANTHER" id="PTHR42923">
    <property type="entry name" value="PROTOPORPHYRINOGEN OXIDASE"/>
    <property type="match status" value="1"/>
</dbReference>
<proteinExistence type="predicted"/>
<dbReference type="EMBL" id="CP159218">
    <property type="protein sequence ID" value="XCG64310.1"/>
    <property type="molecule type" value="Genomic_DNA"/>
</dbReference>
<reference evidence="2" key="1">
    <citation type="submission" date="2024-05" db="EMBL/GenBank/DDBJ databases">
        <authorList>
            <person name="Cai S.Y."/>
            <person name="Jin L.M."/>
            <person name="Li H.R."/>
        </authorList>
    </citation>
    <scope>NUCLEOTIDE SEQUENCE</scope>
    <source>
        <strain evidence="2">A5-74</strain>
    </source>
</reference>
<dbReference type="InterPro" id="IPR050464">
    <property type="entry name" value="Zeta_carotene_desat/Oxidored"/>
</dbReference>